<organism evidence="3 4">
    <name type="scientific">Proteiniclasticum aestuarii</name>
    <dbReference type="NCBI Taxonomy" id="2817862"/>
    <lineage>
        <taxon>Bacteria</taxon>
        <taxon>Bacillati</taxon>
        <taxon>Bacillota</taxon>
        <taxon>Clostridia</taxon>
        <taxon>Eubacteriales</taxon>
        <taxon>Clostridiaceae</taxon>
        <taxon>Proteiniclasticum</taxon>
    </lineage>
</organism>
<sequence length="326" mass="35992">MKKSLFIIAVAFLMLTVSCGEKEETVHLVDDRYQEENVSVLFDEGELKGSLMWPMEEGKGNLVVIVPGSGPTDRNGNNPQAGENNNLLMIAEALSEAGYYSLRYDKRGIGESRDLIKKESDMDFHDAINDVLSWVSKFKGDSRFEKIILLGHSEGALIAAEACSISTDCDALIAVSGTAQKAHELLLAQLKAQSQEAYEMSVPIVGELVKGNMVPEVPVSLFNLFRPSVQPYLISWFSYDPVKIFSGIKDPVLILHGDRDIQIPYEEARILHEAATGSKLEIIEGMNHVLKDAPEDLEGNIATYSDPDLPLSEEFMKKVIEFIAGL</sequence>
<dbReference type="Pfam" id="PF12146">
    <property type="entry name" value="Hydrolase_4"/>
    <property type="match status" value="1"/>
</dbReference>
<protein>
    <submittedName>
        <fullName evidence="3">Alpha/beta fold hydrolase</fullName>
    </submittedName>
</protein>
<dbReference type="InterPro" id="IPR029058">
    <property type="entry name" value="AB_hydrolase_fold"/>
</dbReference>
<gene>
    <name evidence="3" type="ORF">J3A84_14185</name>
</gene>
<feature type="domain" description="Serine aminopeptidase S33" evidence="2">
    <location>
        <begin position="90"/>
        <end position="190"/>
    </location>
</feature>
<feature type="signal peptide" evidence="1">
    <location>
        <begin position="1"/>
        <end position="19"/>
    </location>
</feature>
<keyword evidence="3" id="KW-0378">Hydrolase</keyword>
<proteinExistence type="predicted"/>
<evidence type="ECO:0000259" key="2">
    <source>
        <dbReference type="Pfam" id="PF12146"/>
    </source>
</evidence>
<dbReference type="RefSeq" id="WP_207600705.1">
    <property type="nucleotide sequence ID" value="NZ_JAFNJU010000013.1"/>
</dbReference>
<name>A0A939HAH4_9CLOT</name>
<dbReference type="PANTHER" id="PTHR43265">
    <property type="entry name" value="ESTERASE ESTD"/>
    <property type="match status" value="1"/>
</dbReference>
<dbReference type="Gene3D" id="3.40.50.1820">
    <property type="entry name" value="alpha/beta hydrolase"/>
    <property type="match status" value="1"/>
</dbReference>
<dbReference type="EMBL" id="JAFNJU010000013">
    <property type="protein sequence ID" value="MBO1266181.1"/>
    <property type="molecule type" value="Genomic_DNA"/>
</dbReference>
<evidence type="ECO:0000256" key="1">
    <source>
        <dbReference type="SAM" id="SignalP"/>
    </source>
</evidence>
<dbReference type="AlphaFoldDB" id="A0A939HAH4"/>
<dbReference type="PANTHER" id="PTHR43265:SF1">
    <property type="entry name" value="ESTERASE ESTD"/>
    <property type="match status" value="1"/>
</dbReference>
<accession>A0A939HAH4</accession>
<comment type="caution">
    <text evidence="3">The sequence shown here is derived from an EMBL/GenBank/DDBJ whole genome shotgun (WGS) entry which is preliminary data.</text>
</comment>
<dbReference type="InterPro" id="IPR022742">
    <property type="entry name" value="Hydrolase_4"/>
</dbReference>
<keyword evidence="1" id="KW-0732">Signal</keyword>
<dbReference type="InterPro" id="IPR053145">
    <property type="entry name" value="AB_hydrolase_Est10"/>
</dbReference>
<feature type="chain" id="PRO_5038876293" evidence="1">
    <location>
        <begin position="20"/>
        <end position="326"/>
    </location>
</feature>
<evidence type="ECO:0000313" key="4">
    <source>
        <dbReference type="Proteomes" id="UP000664218"/>
    </source>
</evidence>
<dbReference type="SUPFAM" id="SSF53474">
    <property type="entry name" value="alpha/beta-Hydrolases"/>
    <property type="match status" value="1"/>
</dbReference>
<evidence type="ECO:0000313" key="3">
    <source>
        <dbReference type="EMBL" id="MBO1266181.1"/>
    </source>
</evidence>
<keyword evidence="4" id="KW-1185">Reference proteome</keyword>
<reference evidence="3" key="1">
    <citation type="submission" date="2021-03" db="EMBL/GenBank/DDBJ databases">
        <title>Proteiniclasticum marinus sp. nov., isolated from tidal flat sediment.</title>
        <authorList>
            <person name="Namirimu T."/>
            <person name="Yang J.-A."/>
            <person name="Yang S.-H."/>
            <person name="Kim Y.-J."/>
            <person name="Kwon K.K."/>
        </authorList>
    </citation>
    <scope>NUCLEOTIDE SEQUENCE</scope>
    <source>
        <strain evidence="3">SCR006</strain>
    </source>
</reference>
<dbReference type="GO" id="GO:0052689">
    <property type="term" value="F:carboxylic ester hydrolase activity"/>
    <property type="evidence" value="ECO:0007669"/>
    <property type="project" value="TreeGrafter"/>
</dbReference>
<dbReference type="PROSITE" id="PS51257">
    <property type="entry name" value="PROKAR_LIPOPROTEIN"/>
    <property type="match status" value="1"/>
</dbReference>
<dbReference type="Proteomes" id="UP000664218">
    <property type="component" value="Unassembled WGS sequence"/>
</dbReference>